<evidence type="ECO:0000313" key="2">
    <source>
        <dbReference type="EMBL" id="GAA4779368.1"/>
    </source>
</evidence>
<dbReference type="InterPro" id="IPR032710">
    <property type="entry name" value="NTF2-like_dom_sf"/>
</dbReference>
<evidence type="ECO:0000313" key="3">
    <source>
        <dbReference type="Proteomes" id="UP001500928"/>
    </source>
</evidence>
<dbReference type="Proteomes" id="UP001500928">
    <property type="component" value="Unassembled WGS sequence"/>
</dbReference>
<keyword evidence="3" id="KW-1185">Reference proteome</keyword>
<accession>A0ABP9AD43</accession>
<dbReference type="Pfam" id="PF14534">
    <property type="entry name" value="DUF4440"/>
    <property type="match status" value="1"/>
</dbReference>
<proteinExistence type="predicted"/>
<dbReference type="EMBL" id="BAABHO010000006">
    <property type="protein sequence ID" value="GAA4779368.1"/>
    <property type="molecule type" value="Genomic_DNA"/>
</dbReference>
<dbReference type="RefSeq" id="WP_345411480.1">
    <property type="nucleotide sequence ID" value="NZ_BAABHO010000006.1"/>
</dbReference>
<evidence type="ECO:0000259" key="1">
    <source>
        <dbReference type="Pfam" id="PF14534"/>
    </source>
</evidence>
<protein>
    <submittedName>
        <fullName evidence="2">Nuclear transport factor 2 family protein</fullName>
    </submittedName>
</protein>
<comment type="caution">
    <text evidence="2">The sequence shown here is derived from an EMBL/GenBank/DDBJ whole genome shotgun (WGS) entry which is preliminary data.</text>
</comment>
<sequence>MVTTLPRTVPELVERWSAAEAARDSGALAALATDDVTLVGPVGFVLDRAAWLRRFDDGLSYDALAVEDVAVREHGDHAVAVATQTQSASYRGHTTAGRFRVTVVASRDGEGWRLLSAHLSGPLREGAPR</sequence>
<gene>
    <name evidence="2" type="ORF">GCM10023200_10630</name>
</gene>
<dbReference type="InterPro" id="IPR027843">
    <property type="entry name" value="DUF4440"/>
</dbReference>
<name>A0ABP9AD43_9PSEU</name>
<organism evidence="2 3">
    <name type="scientific">Actinomycetospora chlora</name>
    <dbReference type="NCBI Taxonomy" id="663608"/>
    <lineage>
        <taxon>Bacteria</taxon>
        <taxon>Bacillati</taxon>
        <taxon>Actinomycetota</taxon>
        <taxon>Actinomycetes</taxon>
        <taxon>Pseudonocardiales</taxon>
        <taxon>Pseudonocardiaceae</taxon>
        <taxon>Actinomycetospora</taxon>
    </lineage>
</organism>
<feature type="domain" description="DUF4440" evidence="1">
    <location>
        <begin position="11"/>
        <end position="114"/>
    </location>
</feature>
<reference evidence="3" key="1">
    <citation type="journal article" date="2019" name="Int. J. Syst. Evol. Microbiol.">
        <title>The Global Catalogue of Microorganisms (GCM) 10K type strain sequencing project: providing services to taxonomists for standard genome sequencing and annotation.</title>
        <authorList>
            <consortium name="The Broad Institute Genomics Platform"/>
            <consortium name="The Broad Institute Genome Sequencing Center for Infectious Disease"/>
            <person name="Wu L."/>
            <person name="Ma J."/>
        </authorList>
    </citation>
    <scope>NUCLEOTIDE SEQUENCE [LARGE SCALE GENOMIC DNA]</scope>
    <source>
        <strain evidence="3">JCM 17979</strain>
    </source>
</reference>
<dbReference type="SUPFAM" id="SSF54427">
    <property type="entry name" value="NTF2-like"/>
    <property type="match status" value="1"/>
</dbReference>
<dbReference type="Gene3D" id="3.10.450.50">
    <property type="match status" value="1"/>
</dbReference>